<gene>
    <name evidence="1" type="ORF">EPS97_13515</name>
</gene>
<organism evidence="1 2">
    <name type="scientific">Escherichia coli</name>
    <dbReference type="NCBI Taxonomy" id="562"/>
    <lineage>
        <taxon>Bacteria</taxon>
        <taxon>Pseudomonadati</taxon>
        <taxon>Pseudomonadota</taxon>
        <taxon>Gammaproteobacteria</taxon>
        <taxon>Enterobacterales</taxon>
        <taxon>Enterobacteriaceae</taxon>
        <taxon>Escherichia</taxon>
    </lineage>
</organism>
<proteinExistence type="predicted"/>
<sequence>MIANVVYKNGDVKTEELTVDDAAVRLKTDSDVQAIEFFESGLNTLLEKKLEQALVLGLK</sequence>
<reference evidence="1 2" key="1">
    <citation type="submission" date="2019-01" db="EMBL/GenBank/DDBJ databases">
        <title>Genomic analysis of febrile catheter-associated UTI E. coli isolates.</title>
        <authorList>
            <person name="Potter R."/>
            <person name="Zou Z."/>
            <person name="Henderson J."/>
            <person name="Dantas G."/>
        </authorList>
    </citation>
    <scope>NUCLEOTIDE SEQUENCE [LARGE SCALE GENOMIC DNA]</scope>
    <source>
        <strain evidence="1 2">49_rectal</strain>
    </source>
</reference>
<protein>
    <submittedName>
        <fullName evidence="1">Uncharacterized protein</fullName>
    </submittedName>
</protein>
<evidence type="ECO:0000313" key="1">
    <source>
        <dbReference type="EMBL" id="RXB29792.1"/>
    </source>
</evidence>
<dbReference type="AlphaFoldDB" id="A0A9Q7KA77"/>
<name>A0A9Q7KA77_ECOLX</name>
<evidence type="ECO:0000313" key="2">
    <source>
        <dbReference type="Proteomes" id="UP000290652"/>
    </source>
</evidence>
<accession>A0A9Q7KA77</accession>
<dbReference type="EMBL" id="SCIU01000024">
    <property type="protein sequence ID" value="RXB29792.1"/>
    <property type="molecule type" value="Genomic_DNA"/>
</dbReference>
<dbReference type="Proteomes" id="UP000290652">
    <property type="component" value="Unassembled WGS sequence"/>
</dbReference>
<dbReference type="RefSeq" id="WP_000561393.1">
    <property type="nucleotide sequence ID" value="NZ_CP107720.1"/>
</dbReference>
<comment type="caution">
    <text evidence="1">The sequence shown here is derived from an EMBL/GenBank/DDBJ whole genome shotgun (WGS) entry which is preliminary data.</text>
</comment>